<evidence type="ECO:0000313" key="1">
    <source>
        <dbReference type="EMBL" id="REJ41042.1"/>
    </source>
</evidence>
<gene>
    <name evidence="1" type="ORF">DWQ54_15280</name>
</gene>
<organism evidence="1 2">
    <name type="scientific">Microcystis flos-aquae TF09</name>
    <dbReference type="NCBI Taxonomy" id="2060473"/>
    <lineage>
        <taxon>Bacteria</taxon>
        <taxon>Bacillati</taxon>
        <taxon>Cyanobacteriota</taxon>
        <taxon>Cyanophyceae</taxon>
        <taxon>Oscillatoriophycideae</taxon>
        <taxon>Chroococcales</taxon>
        <taxon>Microcystaceae</taxon>
        <taxon>Microcystis</taxon>
    </lineage>
</organism>
<accession>A0A3E0L1N6</accession>
<reference evidence="1 2" key="1">
    <citation type="submission" date="2017-10" db="EMBL/GenBank/DDBJ databases">
        <title>A large-scale comparative metagenomic study reveals the eutrophication-driven functional interactions in six Microcystis-epibionts communities.</title>
        <authorList>
            <person name="Li Q."/>
            <person name="Lin F."/>
        </authorList>
    </citation>
    <scope>NUCLEOTIDE SEQUENCE [LARGE SCALE GENOMIC DNA]</scope>
    <source>
        <strain evidence="1">TF09</strain>
    </source>
</reference>
<dbReference type="EMBL" id="QQWC01000004">
    <property type="protein sequence ID" value="REJ41042.1"/>
    <property type="molecule type" value="Genomic_DNA"/>
</dbReference>
<comment type="caution">
    <text evidence="1">The sequence shown here is derived from an EMBL/GenBank/DDBJ whole genome shotgun (WGS) entry which is preliminary data.</text>
</comment>
<dbReference type="Proteomes" id="UP000256873">
    <property type="component" value="Unassembled WGS sequence"/>
</dbReference>
<evidence type="ECO:0000313" key="2">
    <source>
        <dbReference type="Proteomes" id="UP000256873"/>
    </source>
</evidence>
<protein>
    <recommendedName>
        <fullName evidence="3">Glycosyltransferase family 2 protein</fullName>
    </recommendedName>
</protein>
<proteinExistence type="predicted"/>
<evidence type="ECO:0008006" key="3">
    <source>
        <dbReference type="Google" id="ProtNLM"/>
    </source>
</evidence>
<dbReference type="AlphaFoldDB" id="A0A3E0L1N6"/>
<sequence>MASPTCSLWFFVARTDLPFMMLTIPHIVKMCNFPFQEKVLAIDTAALSGEKVDRPGIGTMEDLRQCAQTLLHKGVVDRIVDFNYDSRYQERLYLKHFGSAIKPTHNYKGYPILGSIFKIEECQSDYLLHFDSDMMMYQEPGYKWIAEGIDLMEANPRIMFVRPMTGPPTSDGKFFESDTGKLNPQGFYEFKYFGSRLYLLKCNRFDELLPLPIIWYNEYRQQFVKNWPEGMKTALNIWTGKGKLDSWEIMVSEKLKRTDYLRINLTNPRAWSLHPKERSPAFIAALPSIIARIERGDFPAKQAGFYDLIFDLWV</sequence>
<name>A0A3E0L1N6_9CHRO</name>